<evidence type="ECO:0000313" key="1">
    <source>
        <dbReference type="EMBL" id="GBO98825.1"/>
    </source>
</evidence>
<gene>
    <name evidence="1" type="ORF">EVAR_73179_1</name>
</gene>
<dbReference type="EMBL" id="BGZK01003215">
    <property type="protein sequence ID" value="GBO98825.1"/>
    <property type="molecule type" value="Genomic_DNA"/>
</dbReference>
<keyword evidence="2" id="KW-1185">Reference proteome</keyword>
<reference evidence="1 2" key="1">
    <citation type="journal article" date="2019" name="Commun. Biol.">
        <title>The bagworm genome reveals a unique fibroin gene that provides high tensile strength.</title>
        <authorList>
            <person name="Kono N."/>
            <person name="Nakamura H."/>
            <person name="Ohtoshi R."/>
            <person name="Tomita M."/>
            <person name="Numata K."/>
            <person name="Arakawa K."/>
        </authorList>
    </citation>
    <scope>NUCLEOTIDE SEQUENCE [LARGE SCALE GENOMIC DNA]</scope>
</reference>
<evidence type="ECO:0000313" key="2">
    <source>
        <dbReference type="Proteomes" id="UP000299102"/>
    </source>
</evidence>
<dbReference type="AlphaFoldDB" id="A0A4C1SAE2"/>
<dbReference type="Proteomes" id="UP000299102">
    <property type="component" value="Unassembled WGS sequence"/>
</dbReference>
<organism evidence="1 2">
    <name type="scientific">Eumeta variegata</name>
    <name type="common">Bagworm moth</name>
    <name type="synonym">Eumeta japonica</name>
    <dbReference type="NCBI Taxonomy" id="151549"/>
    <lineage>
        <taxon>Eukaryota</taxon>
        <taxon>Metazoa</taxon>
        <taxon>Ecdysozoa</taxon>
        <taxon>Arthropoda</taxon>
        <taxon>Hexapoda</taxon>
        <taxon>Insecta</taxon>
        <taxon>Pterygota</taxon>
        <taxon>Neoptera</taxon>
        <taxon>Endopterygota</taxon>
        <taxon>Lepidoptera</taxon>
        <taxon>Glossata</taxon>
        <taxon>Ditrysia</taxon>
        <taxon>Tineoidea</taxon>
        <taxon>Psychidae</taxon>
        <taxon>Oiketicinae</taxon>
        <taxon>Eumeta</taxon>
    </lineage>
</organism>
<proteinExistence type="predicted"/>
<name>A0A4C1SAE2_EUMVA</name>
<comment type="caution">
    <text evidence="1">The sequence shown here is derived from an EMBL/GenBank/DDBJ whole genome shotgun (WGS) entry which is preliminary data.</text>
</comment>
<sequence length="100" mass="11611">MARHANVTFKWVDGHGSNRRSNITDELARKWTTFPDEQGHHALLWTASFSMLEAYRTLLSRWPQKMVFEAQEFHFEELLGKNKDSIEPSYMTLADGCVGH</sequence>
<protein>
    <submittedName>
        <fullName evidence="1">Uncharacterized protein</fullName>
    </submittedName>
</protein>
<accession>A0A4C1SAE2</accession>